<proteinExistence type="predicted"/>
<dbReference type="EMBL" id="UYJE01007349">
    <property type="protein sequence ID" value="VDI53987.1"/>
    <property type="molecule type" value="Genomic_DNA"/>
</dbReference>
<evidence type="ECO:0000313" key="3">
    <source>
        <dbReference type="Proteomes" id="UP000596742"/>
    </source>
</evidence>
<accession>A0A8B6FUJ6</accession>
<keyword evidence="1" id="KW-0732">Signal</keyword>
<sequence>TRIKMLRFQLVILIFLILAVSELQVTSASVSTVLSLAVTALETTIERANKLSDSLKNDHDITPGDVILSYIDTIPIDGDIIRLFNGQDEDGTKAVMDKILAQLNTLSELQKKNLVFLQNLEHKINLVVLKNQIATSS</sequence>
<reference evidence="2" key="1">
    <citation type="submission" date="2018-11" db="EMBL/GenBank/DDBJ databases">
        <authorList>
            <person name="Alioto T."/>
            <person name="Alioto T."/>
        </authorList>
    </citation>
    <scope>NUCLEOTIDE SEQUENCE</scope>
</reference>
<keyword evidence="3" id="KW-1185">Reference proteome</keyword>
<gene>
    <name evidence="2" type="ORF">MGAL_10B054419</name>
</gene>
<feature type="signal peptide" evidence="1">
    <location>
        <begin position="1"/>
        <end position="28"/>
    </location>
</feature>
<dbReference type="Proteomes" id="UP000596742">
    <property type="component" value="Unassembled WGS sequence"/>
</dbReference>
<feature type="chain" id="PRO_5032625554" evidence="1">
    <location>
        <begin position="29"/>
        <end position="137"/>
    </location>
</feature>
<evidence type="ECO:0000256" key="1">
    <source>
        <dbReference type="SAM" id="SignalP"/>
    </source>
</evidence>
<evidence type="ECO:0000313" key="2">
    <source>
        <dbReference type="EMBL" id="VDI53987.1"/>
    </source>
</evidence>
<organism evidence="2 3">
    <name type="scientific">Mytilus galloprovincialis</name>
    <name type="common">Mediterranean mussel</name>
    <dbReference type="NCBI Taxonomy" id="29158"/>
    <lineage>
        <taxon>Eukaryota</taxon>
        <taxon>Metazoa</taxon>
        <taxon>Spiralia</taxon>
        <taxon>Lophotrochozoa</taxon>
        <taxon>Mollusca</taxon>
        <taxon>Bivalvia</taxon>
        <taxon>Autobranchia</taxon>
        <taxon>Pteriomorphia</taxon>
        <taxon>Mytilida</taxon>
        <taxon>Mytiloidea</taxon>
        <taxon>Mytilidae</taxon>
        <taxon>Mytilinae</taxon>
        <taxon>Mytilus</taxon>
    </lineage>
</organism>
<protein>
    <submittedName>
        <fullName evidence="2">Uncharacterized protein</fullName>
    </submittedName>
</protein>
<name>A0A8B6FUJ6_MYTGA</name>
<dbReference type="AlphaFoldDB" id="A0A8B6FUJ6"/>
<feature type="non-terminal residue" evidence="2">
    <location>
        <position position="1"/>
    </location>
</feature>
<comment type="caution">
    <text evidence="2">The sequence shown here is derived from an EMBL/GenBank/DDBJ whole genome shotgun (WGS) entry which is preliminary data.</text>
</comment>